<gene>
    <name evidence="1" type="ORF">J07HQW1_00822</name>
</gene>
<dbReference type="AlphaFoldDB" id="U1MM39"/>
<dbReference type="PANTHER" id="PTHR17985:SF8">
    <property type="entry name" value="TRANSPORT AND GOLGI ORGANIZATION PROTEIN 2 HOMOLOG"/>
    <property type="match status" value="1"/>
</dbReference>
<dbReference type="PANTHER" id="PTHR17985">
    <property type="entry name" value="SER/THR-RICH PROTEIN T10 IN DGCR REGION"/>
    <property type="match status" value="1"/>
</dbReference>
<dbReference type="HOGENOM" id="CLU_047037_2_0_2"/>
<protein>
    <recommendedName>
        <fullName evidence="3">NRDE protein</fullName>
    </recommendedName>
</protein>
<sequence length="287" mass="31740">MILIDVCTLTFAWRLFTDVPLVVAANRDESYDRPSDPPSVMDDTHHPAVLAPQDRRAGGTWMGYNAAGRFVGLTNRWASVSSHANADDDTTDDERRSRGQLVVDLLTERGPTNPKTAVENAVDRYTYNGFNLLIADVGWSDDRNPMAIMFEWDGTLQTTQIDPGVHVIVNVGMDDTHMNPEDTDRDAAAVTAQTENARRIRNQLSEHAHTAVTAGEWRSQAADTLRDHEFGVCVHNESQSFGTVSGSLITLHTDQKGSYYYADGPPCTTMFEHIEATLQSENDSPTV</sequence>
<dbReference type="EMBL" id="KE356560">
    <property type="protein sequence ID" value="ERG90794.1"/>
    <property type="molecule type" value="Genomic_DNA"/>
</dbReference>
<name>U1MM39_9EURY</name>
<dbReference type="Pfam" id="PF05742">
    <property type="entry name" value="TANGO2"/>
    <property type="match status" value="1"/>
</dbReference>
<reference evidence="1 2" key="1">
    <citation type="journal article" date="2013" name="PLoS ONE">
        <title>Assembly-driven community genomics of a hypersaline microbial ecosystem.</title>
        <authorList>
            <person name="Podell S."/>
            <person name="Ugalde J.A."/>
            <person name="Narasingarao P."/>
            <person name="Banfield J.F."/>
            <person name="Heidelberg K.B."/>
            <person name="Allen E.E."/>
        </authorList>
    </citation>
    <scope>NUCLEOTIDE SEQUENCE [LARGE SCALE GENOMIC DNA]</scope>
    <source>
        <strain evidence="2">J07HQW1</strain>
    </source>
</reference>
<dbReference type="Gene3D" id="3.60.60.10">
    <property type="entry name" value="Penicillin V Acylase, Chain A"/>
    <property type="match status" value="1"/>
</dbReference>
<evidence type="ECO:0008006" key="3">
    <source>
        <dbReference type="Google" id="ProtNLM"/>
    </source>
</evidence>
<organism evidence="1 2">
    <name type="scientific">Haloquadratum walsbyi J07HQW1</name>
    <dbReference type="NCBI Taxonomy" id="1238424"/>
    <lineage>
        <taxon>Archaea</taxon>
        <taxon>Methanobacteriati</taxon>
        <taxon>Methanobacteriota</taxon>
        <taxon>Stenosarchaea group</taxon>
        <taxon>Halobacteria</taxon>
        <taxon>Halobacteriales</taxon>
        <taxon>Haloferacaceae</taxon>
        <taxon>Haloquadratum</taxon>
    </lineage>
</organism>
<accession>U1MM39</accession>
<dbReference type="Proteomes" id="UP000030649">
    <property type="component" value="Unassembled WGS sequence"/>
</dbReference>
<evidence type="ECO:0000313" key="2">
    <source>
        <dbReference type="Proteomes" id="UP000030649"/>
    </source>
</evidence>
<evidence type="ECO:0000313" key="1">
    <source>
        <dbReference type="EMBL" id="ERG90794.1"/>
    </source>
</evidence>
<dbReference type="InterPro" id="IPR008551">
    <property type="entry name" value="TANGO2"/>
</dbReference>
<proteinExistence type="predicted"/>